<evidence type="ECO:0000313" key="2">
    <source>
        <dbReference type="EMBL" id="KAJ8938530.1"/>
    </source>
</evidence>
<sequence>MLNTPEKDELMKAEVDRKRGKKRDVKNKKIQKRRKNNALVIQIVILKSLSTMNLHFHEILKNI</sequence>
<proteinExistence type="predicted"/>
<evidence type="ECO:0000313" key="3">
    <source>
        <dbReference type="Proteomes" id="UP001162162"/>
    </source>
</evidence>
<dbReference type="EMBL" id="JAPWTK010000552">
    <property type="protein sequence ID" value="KAJ8938530.1"/>
    <property type="molecule type" value="Genomic_DNA"/>
</dbReference>
<accession>A0AAV8XHV6</accession>
<reference evidence="2" key="1">
    <citation type="journal article" date="2023" name="Insect Mol. Biol.">
        <title>Genome sequencing provides insights into the evolution of gene families encoding plant cell wall-degrading enzymes in longhorned beetles.</title>
        <authorList>
            <person name="Shin N.R."/>
            <person name="Okamura Y."/>
            <person name="Kirsch R."/>
            <person name="Pauchet Y."/>
        </authorList>
    </citation>
    <scope>NUCLEOTIDE SEQUENCE</scope>
    <source>
        <strain evidence="2">AMC_N1</strain>
    </source>
</reference>
<feature type="compositionally biased region" description="Basic and acidic residues" evidence="1">
    <location>
        <begin position="1"/>
        <end position="17"/>
    </location>
</feature>
<gene>
    <name evidence="2" type="ORF">NQ318_019742</name>
</gene>
<dbReference type="AlphaFoldDB" id="A0AAV8XHV6"/>
<keyword evidence="3" id="KW-1185">Reference proteome</keyword>
<organism evidence="2 3">
    <name type="scientific">Aromia moschata</name>
    <dbReference type="NCBI Taxonomy" id="1265417"/>
    <lineage>
        <taxon>Eukaryota</taxon>
        <taxon>Metazoa</taxon>
        <taxon>Ecdysozoa</taxon>
        <taxon>Arthropoda</taxon>
        <taxon>Hexapoda</taxon>
        <taxon>Insecta</taxon>
        <taxon>Pterygota</taxon>
        <taxon>Neoptera</taxon>
        <taxon>Endopterygota</taxon>
        <taxon>Coleoptera</taxon>
        <taxon>Polyphaga</taxon>
        <taxon>Cucujiformia</taxon>
        <taxon>Chrysomeloidea</taxon>
        <taxon>Cerambycidae</taxon>
        <taxon>Cerambycinae</taxon>
        <taxon>Callichromatini</taxon>
        <taxon>Aromia</taxon>
    </lineage>
</organism>
<comment type="caution">
    <text evidence="2">The sequence shown here is derived from an EMBL/GenBank/DDBJ whole genome shotgun (WGS) entry which is preliminary data.</text>
</comment>
<feature type="region of interest" description="Disordered" evidence="1">
    <location>
        <begin position="1"/>
        <end position="31"/>
    </location>
</feature>
<dbReference type="Proteomes" id="UP001162162">
    <property type="component" value="Unassembled WGS sequence"/>
</dbReference>
<name>A0AAV8XHV6_9CUCU</name>
<evidence type="ECO:0000256" key="1">
    <source>
        <dbReference type="SAM" id="MobiDB-lite"/>
    </source>
</evidence>
<feature type="compositionally biased region" description="Basic residues" evidence="1">
    <location>
        <begin position="18"/>
        <end position="31"/>
    </location>
</feature>
<protein>
    <submittedName>
        <fullName evidence="2">Uncharacterized protein</fullName>
    </submittedName>
</protein>